<feature type="region of interest" description="Disordered" evidence="1">
    <location>
        <begin position="153"/>
        <end position="174"/>
    </location>
</feature>
<feature type="compositionally biased region" description="Polar residues" evidence="1">
    <location>
        <begin position="79"/>
        <end position="88"/>
    </location>
</feature>
<dbReference type="AlphaFoldDB" id="A0AAV1BX58"/>
<dbReference type="GO" id="GO:0006355">
    <property type="term" value="P:regulation of DNA-templated transcription"/>
    <property type="evidence" value="ECO:0007669"/>
    <property type="project" value="InterPro"/>
</dbReference>
<dbReference type="InterPro" id="IPR044701">
    <property type="entry name" value="MRL7/MRL7L"/>
</dbReference>
<dbReference type="EMBL" id="OX459118">
    <property type="protein sequence ID" value="CAI9087682.1"/>
    <property type="molecule type" value="Genomic_DNA"/>
</dbReference>
<dbReference type="PANTHER" id="PTHR34669:SF2">
    <property type="entry name" value="THIOREDOXIN-LIKE FOLD DOMAIN-CONTAINING PROTEIN MRL7, CHLOROPLASTIC"/>
    <property type="match status" value="1"/>
</dbReference>
<feature type="region of interest" description="Disordered" evidence="1">
    <location>
        <begin position="57"/>
        <end position="117"/>
    </location>
</feature>
<dbReference type="GO" id="GO:0009658">
    <property type="term" value="P:chloroplast organization"/>
    <property type="evidence" value="ECO:0007669"/>
    <property type="project" value="InterPro"/>
</dbReference>
<dbReference type="GO" id="GO:0009570">
    <property type="term" value="C:chloroplast stroma"/>
    <property type="evidence" value="ECO:0007669"/>
    <property type="project" value="TreeGrafter"/>
</dbReference>
<keyword evidence="3" id="KW-1185">Reference proteome</keyword>
<accession>A0AAV1BX58</accession>
<protein>
    <submittedName>
        <fullName evidence="2">OLC1v1021824C1</fullName>
    </submittedName>
</protein>
<evidence type="ECO:0000313" key="2">
    <source>
        <dbReference type="EMBL" id="CAI9087682.1"/>
    </source>
</evidence>
<dbReference type="SUPFAM" id="SSF52833">
    <property type="entry name" value="Thioredoxin-like"/>
    <property type="match status" value="1"/>
</dbReference>
<dbReference type="Gene3D" id="3.40.30.10">
    <property type="entry name" value="Glutaredoxin"/>
    <property type="match status" value="1"/>
</dbReference>
<evidence type="ECO:0000313" key="3">
    <source>
        <dbReference type="Proteomes" id="UP001161247"/>
    </source>
</evidence>
<dbReference type="Proteomes" id="UP001161247">
    <property type="component" value="Chromosome 1"/>
</dbReference>
<gene>
    <name evidence="2" type="ORF">OLC1_LOCUS445</name>
</gene>
<dbReference type="InterPro" id="IPR036249">
    <property type="entry name" value="Thioredoxin-like_sf"/>
</dbReference>
<evidence type="ECO:0000256" key="1">
    <source>
        <dbReference type="SAM" id="MobiDB-lite"/>
    </source>
</evidence>
<proteinExistence type="predicted"/>
<name>A0AAV1BX58_OLDCO</name>
<organism evidence="2 3">
    <name type="scientific">Oldenlandia corymbosa var. corymbosa</name>
    <dbReference type="NCBI Taxonomy" id="529605"/>
    <lineage>
        <taxon>Eukaryota</taxon>
        <taxon>Viridiplantae</taxon>
        <taxon>Streptophyta</taxon>
        <taxon>Embryophyta</taxon>
        <taxon>Tracheophyta</taxon>
        <taxon>Spermatophyta</taxon>
        <taxon>Magnoliopsida</taxon>
        <taxon>eudicotyledons</taxon>
        <taxon>Gunneridae</taxon>
        <taxon>Pentapetalae</taxon>
        <taxon>asterids</taxon>
        <taxon>lamiids</taxon>
        <taxon>Gentianales</taxon>
        <taxon>Rubiaceae</taxon>
        <taxon>Rubioideae</taxon>
        <taxon>Spermacoceae</taxon>
        <taxon>Hedyotis-Oldenlandia complex</taxon>
        <taxon>Oldenlandia</taxon>
    </lineage>
</organism>
<feature type="compositionally biased region" description="Acidic residues" evidence="1">
    <location>
        <begin position="154"/>
        <end position="163"/>
    </location>
</feature>
<dbReference type="PANTHER" id="PTHR34669">
    <property type="entry name" value="THIOREDOXIN-LIKE FOLD DOMAIN-CONTAINING PROTEIN MRL7L, CHLOROPLASTIC"/>
    <property type="match status" value="1"/>
</dbReference>
<sequence>MAVASLHTGFSLCGSSVSFCDVALTISSHQHFQRFFLHPSSKRWHLLKTPTCLAAISRNNNSGPDENPSPNPSLKPKRSTSQIQNSKSAKNEVNDPNGTFTITKPKRTRRGRKSEAAAVEDLVRGKLERTFASIREQNPEILKDWGRIIKEKVGDDEDDDIGSEDSGNSEAQDHANIESKMVVEEEDPNWPLDADVGWGTRASEYFENYPIKNVLDEDGFEIDWEGEVDNGLVKEINCLEWESFAFRPSPLVVLVFERYNRSSENWKVLKELEKAAEVYWKCKDRLPPRTVKLDINIEKDLAYALKVKECPQILFLRGNRILHREKEMRTAEELVQMMAHFYYNAKKPTCIK</sequence>
<reference evidence="2" key="1">
    <citation type="submission" date="2023-03" db="EMBL/GenBank/DDBJ databases">
        <authorList>
            <person name="Julca I."/>
        </authorList>
    </citation>
    <scope>NUCLEOTIDE SEQUENCE</scope>
</reference>